<dbReference type="InterPro" id="IPR032675">
    <property type="entry name" value="LRR_dom_sf"/>
</dbReference>
<feature type="region of interest" description="Disordered" evidence="1">
    <location>
        <begin position="321"/>
        <end position="345"/>
    </location>
</feature>
<evidence type="ECO:0000313" key="4">
    <source>
        <dbReference type="Proteomes" id="UP000054097"/>
    </source>
</evidence>
<feature type="domain" description="F-box" evidence="2">
    <location>
        <begin position="12"/>
        <end position="43"/>
    </location>
</feature>
<accession>A0A0C3B9I0</accession>
<evidence type="ECO:0000259" key="2">
    <source>
        <dbReference type="Pfam" id="PF00646"/>
    </source>
</evidence>
<dbReference type="Proteomes" id="UP000054097">
    <property type="component" value="Unassembled WGS sequence"/>
</dbReference>
<sequence>MQPINTSPALGKLPLELVDIIASFLPQKSLLSFALVHSKCRAVAIRYIYATVVLRASYFRVTPKEPGKPLPCPTFPIPELLSLVNIHGSPILRRLLANDEHIACLRDLRIEHYPDTANRPFFTAFVKHIWSNAKALVRINHEFYPGSPSPLPGPSWPNTLQHLDTRHICWWIIRALEAPPMRRLALQTCTQTINKLYTKELTHITHFEYLWHDWKGEIQEFNFDWIAGTFPNLTSLRIGVCNCWQDQGIPDKVYELAFSRLVSNLPFLRSITIGETGENAPSAEEAFAVSLSRSQPSIKEVRFEWRGGGVSWRRHGTLDVCPPSEKRSSHAKRPNKKPPQTCWTPDPSHADRLVWWFARFGLPEASRPEMLARWTQEGISILSERKLYDQVFAIIRDELMQETPCEWQSKGNCDCALCIY</sequence>
<evidence type="ECO:0000256" key="1">
    <source>
        <dbReference type="SAM" id="MobiDB-lite"/>
    </source>
</evidence>
<dbReference type="Pfam" id="PF00646">
    <property type="entry name" value="F-box"/>
    <property type="match status" value="1"/>
</dbReference>
<name>A0A0C3B9I0_SERVB</name>
<dbReference type="AlphaFoldDB" id="A0A0C3B9I0"/>
<reference evidence="4" key="2">
    <citation type="submission" date="2015-01" db="EMBL/GenBank/DDBJ databases">
        <title>Evolutionary Origins and Diversification of the Mycorrhizal Mutualists.</title>
        <authorList>
            <consortium name="DOE Joint Genome Institute"/>
            <consortium name="Mycorrhizal Genomics Consortium"/>
            <person name="Kohler A."/>
            <person name="Kuo A."/>
            <person name="Nagy L.G."/>
            <person name="Floudas D."/>
            <person name="Copeland A."/>
            <person name="Barry K.W."/>
            <person name="Cichocki N."/>
            <person name="Veneault-Fourrey C."/>
            <person name="LaButti K."/>
            <person name="Lindquist E.A."/>
            <person name="Lipzen A."/>
            <person name="Lundell T."/>
            <person name="Morin E."/>
            <person name="Murat C."/>
            <person name="Riley R."/>
            <person name="Ohm R."/>
            <person name="Sun H."/>
            <person name="Tunlid A."/>
            <person name="Henrissat B."/>
            <person name="Grigoriev I.V."/>
            <person name="Hibbett D.S."/>
            <person name="Martin F."/>
        </authorList>
    </citation>
    <scope>NUCLEOTIDE SEQUENCE [LARGE SCALE GENOMIC DNA]</scope>
    <source>
        <strain evidence="4">MAFF 305830</strain>
    </source>
</reference>
<dbReference type="InterPro" id="IPR001810">
    <property type="entry name" value="F-box_dom"/>
</dbReference>
<dbReference type="EMBL" id="KN824278">
    <property type="protein sequence ID" value="KIM33480.1"/>
    <property type="molecule type" value="Genomic_DNA"/>
</dbReference>
<dbReference type="Gene3D" id="3.80.10.10">
    <property type="entry name" value="Ribonuclease Inhibitor"/>
    <property type="match status" value="1"/>
</dbReference>
<evidence type="ECO:0000313" key="3">
    <source>
        <dbReference type="EMBL" id="KIM33480.1"/>
    </source>
</evidence>
<gene>
    <name evidence="3" type="ORF">M408DRAFT_326189</name>
</gene>
<dbReference type="HOGENOM" id="CLU_654100_0_0_1"/>
<proteinExistence type="predicted"/>
<keyword evidence="4" id="KW-1185">Reference proteome</keyword>
<organism evidence="3 4">
    <name type="scientific">Serendipita vermifera MAFF 305830</name>
    <dbReference type="NCBI Taxonomy" id="933852"/>
    <lineage>
        <taxon>Eukaryota</taxon>
        <taxon>Fungi</taxon>
        <taxon>Dikarya</taxon>
        <taxon>Basidiomycota</taxon>
        <taxon>Agaricomycotina</taxon>
        <taxon>Agaricomycetes</taxon>
        <taxon>Sebacinales</taxon>
        <taxon>Serendipitaceae</taxon>
        <taxon>Serendipita</taxon>
    </lineage>
</organism>
<protein>
    <recommendedName>
        <fullName evidence="2">F-box domain-containing protein</fullName>
    </recommendedName>
</protein>
<dbReference type="OrthoDB" id="3216017at2759"/>
<dbReference type="CDD" id="cd09917">
    <property type="entry name" value="F-box_SF"/>
    <property type="match status" value="1"/>
</dbReference>
<reference evidence="3 4" key="1">
    <citation type="submission" date="2014-04" db="EMBL/GenBank/DDBJ databases">
        <authorList>
            <consortium name="DOE Joint Genome Institute"/>
            <person name="Kuo A."/>
            <person name="Zuccaro A."/>
            <person name="Kohler A."/>
            <person name="Nagy L.G."/>
            <person name="Floudas D."/>
            <person name="Copeland A."/>
            <person name="Barry K.W."/>
            <person name="Cichocki N."/>
            <person name="Veneault-Fourrey C."/>
            <person name="LaButti K."/>
            <person name="Lindquist E.A."/>
            <person name="Lipzen A."/>
            <person name="Lundell T."/>
            <person name="Morin E."/>
            <person name="Murat C."/>
            <person name="Sun H."/>
            <person name="Tunlid A."/>
            <person name="Henrissat B."/>
            <person name="Grigoriev I.V."/>
            <person name="Hibbett D.S."/>
            <person name="Martin F."/>
            <person name="Nordberg H.P."/>
            <person name="Cantor M.N."/>
            <person name="Hua S.X."/>
        </authorList>
    </citation>
    <scope>NUCLEOTIDE SEQUENCE [LARGE SCALE GENOMIC DNA]</scope>
    <source>
        <strain evidence="3 4">MAFF 305830</strain>
    </source>
</reference>